<sequence length="315" mass="33681">MAQPGAQPGGQSNTTAVGDAHPKCIVVAVDGSEASNIAVEWAANAAVKRGQPLKLASAYSMPQFMYADGMVPPQELYDELEGEANDKIDNARAIAQNFSADLQISHEVRESSPIDFLLELSSGAEMIVMGSRGLGGLSGLVMGSVSAAVVSHADCPVVVVRKDTQVTEENKYGPVVVGVDGSTVSRQAMDMAFREAQARKAVLRAVFAWSDMHVHASYAGLAESQEQFDSLVEGYQDLLAEELKPLVDKYPDVEVVEIVERDRPIHALKDAARDAQLLVLGSHGRGGFKGMLLGSTSRALLQYAPCPMMVVRPRD</sequence>
<protein>
    <submittedName>
        <fullName evidence="3">Universal stress protein</fullName>
    </submittedName>
</protein>
<dbReference type="SUPFAM" id="SSF52402">
    <property type="entry name" value="Adenine nucleotide alpha hydrolases-like"/>
    <property type="match status" value="2"/>
</dbReference>
<evidence type="ECO:0000256" key="1">
    <source>
        <dbReference type="ARBA" id="ARBA00008791"/>
    </source>
</evidence>
<dbReference type="PANTHER" id="PTHR46268:SF6">
    <property type="entry name" value="UNIVERSAL STRESS PROTEIN UP12"/>
    <property type="match status" value="1"/>
</dbReference>
<reference evidence="3 4" key="1">
    <citation type="journal article" date="2018" name="Syst. Appl. Microbiol.">
        <title>Corynebacterium heidelbergense sp. nov., isolated from the preen glands of Egyptian geese (Alopochen aegyptiacus).</title>
        <authorList>
            <person name="Braun M.S."/>
            <person name="Wang E."/>
            <person name="Zimmermann S."/>
            <person name="Wink M."/>
        </authorList>
    </citation>
    <scope>NUCLEOTIDE SEQUENCE [LARGE SCALE GENOMIC DNA]</scope>
    <source>
        <strain evidence="3 4">647</strain>
    </source>
</reference>
<dbReference type="InterPro" id="IPR006015">
    <property type="entry name" value="Universal_stress_UspA"/>
</dbReference>
<comment type="caution">
    <text evidence="3">The sequence shown here is derived from an EMBL/GenBank/DDBJ whole genome shotgun (WGS) entry which is preliminary data.</text>
</comment>
<dbReference type="AlphaFoldDB" id="A0A364V417"/>
<dbReference type="InterPro" id="IPR014729">
    <property type="entry name" value="Rossmann-like_a/b/a_fold"/>
</dbReference>
<name>A0A364V417_9CORY</name>
<evidence type="ECO:0000313" key="4">
    <source>
        <dbReference type="Proteomes" id="UP000251577"/>
    </source>
</evidence>
<proteinExistence type="inferred from homology"/>
<comment type="similarity">
    <text evidence="1">Belongs to the universal stress protein A family.</text>
</comment>
<dbReference type="PANTHER" id="PTHR46268">
    <property type="entry name" value="STRESS RESPONSE PROTEIN NHAX"/>
    <property type="match status" value="1"/>
</dbReference>
<evidence type="ECO:0000313" key="3">
    <source>
        <dbReference type="EMBL" id="RAV31372.1"/>
    </source>
</evidence>
<dbReference type="PRINTS" id="PR01438">
    <property type="entry name" value="UNVRSLSTRESS"/>
</dbReference>
<dbReference type="EMBL" id="QHCV01000105">
    <property type="protein sequence ID" value="RAV31372.1"/>
    <property type="molecule type" value="Genomic_DNA"/>
</dbReference>
<dbReference type="RefSeq" id="WP_113631325.1">
    <property type="nucleotide sequence ID" value="NZ_QHCV01000105.1"/>
</dbReference>
<feature type="domain" description="UspA" evidence="2">
    <location>
        <begin position="172"/>
        <end position="312"/>
    </location>
</feature>
<dbReference type="InterPro" id="IPR006016">
    <property type="entry name" value="UspA"/>
</dbReference>
<gene>
    <name evidence="3" type="ORF">DLJ54_08675</name>
</gene>
<dbReference type="Proteomes" id="UP000251577">
    <property type="component" value="Unassembled WGS sequence"/>
</dbReference>
<evidence type="ECO:0000259" key="2">
    <source>
        <dbReference type="Pfam" id="PF00582"/>
    </source>
</evidence>
<dbReference type="Gene3D" id="3.40.50.620">
    <property type="entry name" value="HUPs"/>
    <property type="match status" value="2"/>
</dbReference>
<keyword evidence="4" id="KW-1185">Reference proteome</keyword>
<organism evidence="3 4">
    <name type="scientific">Corynebacterium heidelbergense</name>
    <dbReference type="NCBI Taxonomy" id="2055947"/>
    <lineage>
        <taxon>Bacteria</taxon>
        <taxon>Bacillati</taxon>
        <taxon>Actinomycetota</taxon>
        <taxon>Actinomycetes</taxon>
        <taxon>Mycobacteriales</taxon>
        <taxon>Corynebacteriaceae</taxon>
        <taxon>Corynebacterium</taxon>
    </lineage>
</organism>
<feature type="domain" description="UspA" evidence="2">
    <location>
        <begin position="25"/>
        <end position="161"/>
    </location>
</feature>
<accession>A0A364V417</accession>
<dbReference type="Pfam" id="PF00582">
    <property type="entry name" value="Usp"/>
    <property type="match status" value="2"/>
</dbReference>